<evidence type="ECO:0000256" key="1">
    <source>
        <dbReference type="SAM" id="MobiDB-lite"/>
    </source>
</evidence>
<feature type="region of interest" description="Disordered" evidence="1">
    <location>
        <begin position="234"/>
        <end position="253"/>
    </location>
</feature>
<reference evidence="2" key="1">
    <citation type="submission" date="2016-04" db="EMBL/GenBank/DDBJ databases">
        <authorList>
            <person name="Nguyen H.D."/>
            <person name="Samba Siva P."/>
            <person name="Cullis J."/>
            <person name="Levesque C.A."/>
            <person name="Hambleton S."/>
        </authorList>
    </citation>
    <scope>NUCLEOTIDE SEQUENCE</scope>
    <source>
        <strain evidence="2">DAOMC 236416</strain>
    </source>
</reference>
<comment type="caution">
    <text evidence="2">The sequence shown here is derived from an EMBL/GenBank/DDBJ whole genome shotgun (WGS) entry which is preliminary data.</text>
</comment>
<feature type="region of interest" description="Disordered" evidence="1">
    <location>
        <begin position="339"/>
        <end position="367"/>
    </location>
</feature>
<keyword evidence="3" id="KW-1185">Reference proteome</keyword>
<gene>
    <name evidence="2" type="ORF">A4X13_0g8699</name>
</gene>
<organism evidence="2 3">
    <name type="scientific">Tilletia indica</name>
    <dbReference type="NCBI Taxonomy" id="43049"/>
    <lineage>
        <taxon>Eukaryota</taxon>
        <taxon>Fungi</taxon>
        <taxon>Dikarya</taxon>
        <taxon>Basidiomycota</taxon>
        <taxon>Ustilaginomycotina</taxon>
        <taxon>Exobasidiomycetes</taxon>
        <taxon>Tilletiales</taxon>
        <taxon>Tilletiaceae</taxon>
        <taxon>Tilletia</taxon>
    </lineage>
</organism>
<sequence length="630" mass="66965">MLPQPLFLTLIPSSSKWCPVSIAFLDTENIQLQIGGSRREWWDDLPLPSSPFRFNGCAVHPNHASLFCCNGSIQLLHGGRGGMTCLNGHSLDPHRRIHLHDGDTVEFGQGPWRQGTNEFELRFQVRVSVSSPAFPPTQLHGGDSVDIVSATAGFLHRLDDLHSLTTRTAQELAATQDRLRQALRAADDHVCVTPPSPRPYGALLQELRVRTQDPLENTVSQPSSPGASAVVTRIESSLPPPSPSPTSLRPSSVAPIDASSAQLATVRLSNSDDLSSKTAPTFSPPKLCTSTMTVQSAELGVVSTNSACSSTAAPFSIPVPASELTPVLNKSFSADGHDGATLSSAATENNPSESTTAAASDESCSSNETLCTPLGGKDHCGERTPAGIGNRATKSTSVLASVLADSVAPPSPDSTQTPYLASSSSRSCHHHAVKPPQSRAPARKSPDKDRLLTAALAVHRVGTAWFCARQALFHASTCPTLLEKPLVTPCSSSTVDVNTQRLSSTGDMRNTDARSTPTAYFKGSGAEICARHSTSMPSAVVPSPPAESLSPSIMVLNTAPAVAAPLHEAPSQRGSVFPLFPIAQSLHQLRNSFPSFYSFCSSPHTTYYQPHLLSYPHHPFPLARSLVPRY</sequence>
<dbReference type="InterPro" id="IPR008984">
    <property type="entry name" value="SMAD_FHA_dom_sf"/>
</dbReference>
<feature type="region of interest" description="Disordered" evidence="1">
    <location>
        <begin position="406"/>
        <end position="447"/>
    </location>
</feature>
<evidence type="ECO:0000313" key="3">
    <source>
        <dbReference type="Proteomes" id="UP000077521"/>
    </source>
</evidence>
<accession>A0A177T252</accession>
<dbReference type="SUPFAM" id="SSF49879">
    <property type="entry name" value="SMAD/FHA domain"/>
    <property type="match status" value="1"/>
</dbReference>
<protein>
    <recommendedName>
        <fullName evidence="4">FHA domain-containing protein</fullName>
    </recommendedName>
</protein>
<evidence type="ECO:0000313" key="2">
    <source>
        <dbReference type="EMBL" id="KAE8237625.1"/>
    </source>
</evidence>
<name>A0A177T252_9BASI</name>
<feature type="compositionally biased region" description="Polar residues" evidence="1">
    <location>
        <begin position="341"/>
        <end position="351"/>
    </location>
</feature>
<dbReference type="AlphaFoldDB" id="A0A177T252"/>
<proteinExistence type="predicted"/>
<feature type="compositionally biased region" description="Low complexity" evidence="1">
    <location>
        <begin position="352"/>
        <end position="366"/>
    </location>
</feature>
<evidence type="ECO:0008006" key="4">
    <source>
        <dbReference type="Google" id="ProtNLM"/>
    </source>
</evidence>
<dbReference type="Proteomes" id="UP000077521">
    <property type="component" value="Unassembled WGS sequence"/>
</dbReference>
<dbReference type="EMBL" id="LWDF02001696">
    <property type="protein sequence ID" value="KAE8237625.1"/>
    <property type="molecule type" value="Genomic_DNA"/>
</dbReference>
<reference evidence="2" key="2">
    <citation type="journal article" date="2019" name="IMA Fungus">
        <title>Genome sequencing and comparison of five Tilletia species to identify candidate genes for the detection of regulated species infecting wheat.</title>
        <authorList>
            <person name="Nguyen H.D.T."/>
            <person name="Sultana T."/>
            <person name="Kesanakurti P."/>
            <person name="Hambleton S."/>
        </authorList>
    </citation>
    <scope>NUCLEOTIDE SEQUENCE</scope>
    <source>
        <strain evidence="2">DAOMC 236416</strain>
    </source>
</reference>